<comment type="caution">
    <text evidence="8">The sequence shown here is derived from an EMBL/GenBank/DDBJ whole genome shotgun (WGS) entry which is preliminary data.</text>
</comment>
<name>A0A395WBS5_9FIRM</name>
<feature type="transmembrane region" description="Helical" evidence="6">
    <location>
        <begin position="269"/>
        <end position="293"/>
    </location>
</feature>
<feature type="transmembrane region" description="Helical" evidence="6">
    <location>
        <begin position="226"/>
        <end position="248"/>
    </location>
</feature>
<evidence type="ECO:0000256" key="6">
    <source>
        <dbReference type="SAM" id="Phobius"/>
    </source>
</evidence>
<dbReference type="PANTHER" id="PTHR33406">
    <property type="entry name" value="MEMBRANE PROTEIN MJ1562-RELATED"/>
    <property type="match status" value="1"/>
</dbReference>
<protein>
    <submittedName>
        <fullName evidence="8">Antibiotic ABC transporter permease</fullName>
    </submittedName>
</protein>
<dbReference type="EMBL" id="QRYQ01000002">
    <property type="protein sequence ID" value="RGU93772.1"/>
    <property type="molecule type" value="Genomic_DNA"/>
</dbReference>
<dbReference type="AlphaFoldDB" id="A0A395WBS5"/>
<keyword evidence="3 6" id="KW-0812">Transmembrane</keyword>
<gene>
    <name evidence="8" type="ORF">DWW32_01815</name>
</gene>
<feature type="transmembrane region" description="Helical" evidence="6">
    <location>
        <begin position="544"/>
        <end position="564"/>
    </location>
</feature>
<feature type="transmembrane region" description="Helical" evidence="6">
    <location>
        <begin position="570"/>
        <end position="595"/>
    </location>
</feature>
<dbReference type="InterPro" id="IPR050545">
    <property type="entry name" value="Mycobact_MmpL"/>
</dbReference>
<dbReference type="RefSeq" id="WP_118324549.1">
    <property type="nucleotide sequence ID" value="NZ_CATXNH010000100.1"/>
</dbReference>
<evidence type="ECO:0000313" key="8">
    <source>
        <dbReference type="EMBL" id="RGU93772.1"/>
    </source>
</evidence>
<feature type="transmembrane region" description="Helical" evidence="6">
    <location>
        <begin position="299"/>
        <end position="325"/>
    </location>
</feature>
<proteinExistence type="predicted"/>
<keyword evidence="5 6" id="KW-0472">Membrane</keyword>
<feature type="transmembrane region" description="Helical" evidence="6">
    <location>
        <begin position="200"/>
        <end position="220"/>
    </location>
</feature>
<dbReference type="Gene3D" id="1.20.1640.10">
    <property type="entry name" value="Multidrug efflux transporter AcrB transmembrane domain"/>
    <property type="match status" value="2"/>
</dbReference>
<feature type="domain" description="Membrane transport protein MMPL" evidence="7">
    <location>
        <begin position="42"/>
        <end position="328"/>
    </location>
</feature>
<keyword evidence="4 6" id="KW-1133">Transmembrane helix</keyword>
<dbReference type="InterPro" id="IPR004869">
    <property type="entry name" value="MMPL_dom"/>
</dbReference>
<dbReference type="PANTHER" id="PTHR33406:SF13">
    <property type="entry name" value="MEMBRANE PROTEIN YDFJ"/>
    <property type="match status" value="1"/>
</dbReference>
<feature type="domain" description="Membrane transport protein MMPL" evidence="7">
    <location>
        <begin position="461"/>
        <end position="675"/>
    </location>
</feature>
<evidence type="ECO:0000256" key="4">
    <source>
        <dbReference type="ARBA" id="ARBA00022989"/>
    </source>
</evidence>
<dbReference type="GeneID" id="66578576"/>
<accession>A0A395WBS5</accession>
<keyword evidence="2" id="KW-1003">Cell membrane</keyword>
<dbReference type="Proteomes" id="UP000265489">
    <property type="component" value="Unassembled WGS sequence"/>
</dbReference>
<feature type="transmembrane region" description="Helical" evidence="6">
    <location>
        <begin position="176"/>
        <end position="193"/>
    </location>
</feature>
<dbReference type="GO" id="GO:0005886">
    <property type="term" value="C:plasma membrane"/>
    <property type="evidence" value="ECO:0007669"/>
    <property type="project" value="UniProtKB-SubCell"/>
</dbReference>
<dbReference type="SUPFAM" id="SSF82866">
    <property type="entry name" value="Multidrug efflux transporter AcrB transmembrane domain"/>
    <property type="match status" value="2"/>
</dbReference>
<comment type="subcellular location">
    <subcellularLocation>
        <location evidence="1">Cell membrane</location>
        <topology evidence="1">Multi-pass membrane protein</topology>
    </subcellularLocation>
</comment>
<evidence type="ECO:0000259" key="7">
    <source>
        <dbReference type="Pfam" id="PF03176"/>
    </source>
</evidence>
<feature type="transmembrane region" description="Helical" evidence="6">
    <location>
        <begin position="518"/>
        <end position="537"/>
    </location>
</feature>
<sequence length="693" mass="76969">MDKMSKWIVKYRNLILAVAIILLIPSAIGYFNTNINYDLLSYLPSTSESMKTQKILGDDFNLSSVDFLVVNNKSDQEAAKIKEEINKIDGVEKCIWRDDVLDISVPKQAIPESIQDMLYSGNSTMMIVTFKEPTSSMRTMNAISKIKKYTKDDCYLGGMSAISEDTKDQTEHDTPIYAGIAVVLCMVVLFLGLESTIAPVVFMLGMIFPIVYNFGTNVFLGEISYITKALAVVLQLAVTLDYSIFLLHRYQEEKQKLPNEEAMAKAIKATFTSITSSSITTIAGFVALCVMQLTLGRDIGIVMAKGVVLGVLSTIFILPSLLMFFDKTIEKYKHKTILNELHRVPRFVIHHYKKILVAFVLIFIPFGYGQSHTNIYYDLISGMPGDFASIIGTNQLKDKFDMTTTHFVLVDDKLTTNEIQNMCSEIKDLKGIHNVLAYEEFVGPGLASNFTPSVVKDIFQNGGKKLIVVNSDYKAATNELNTQLDKMDTIIHKYDKKGMIGGEGSMTRDLITTTNTDFAMVNVLSVIMIFIIVALTFKSFALPVILVLTIEFAITINMGIPFFTKTTLPFIASMVIGTIQLGATVDYAILMTTRFKEELSHGKKVKEAALIAMEKSSVSIMTSGFSFFAACIGVSFVAKMDLIKSLVILLARGALISVVSILLVLPSLLIFCHKFIEKTTKDWPESNMEAKGE</sequence>
<evidence type="ECO:0000313" key="9">
    <source>
        <dbReference type="Proteomes" id="UP000265489"/>
    </source>
</evidence>
<evidence type="ECO:0000256" key="1">
    <source>
        <dbReference type="ARBA" id="ARBA00004651"/>
    </source>
</evidence>
<evidence type="ECO:0000256" key="3">
    <source>
        <dbReference type="ARBA" id="ARBA00022692"/>
    </source>
</evidence>
<feature type="transmembrane region" description="Helical" evidence="6">
    <location>
        <begin position="616"/>
        <end position="637"/>
    </location>
</feature>
<feature type="transmembrane region" description="Helical" evidence="6">
    <location>
        <begin position="355"/>
        <end position="377"/>
    </location>
</feature>
<evidence type="ECO:0000256" key="5">
    <source>
        <dbReference type="ARBA" id="ARBA00023136"/>
    </source>
</evidence>
<reference evidence="8 9" key="1">
    <citation type="submission" date="2018-08" db="EMBL/GenBank/DDBJ databases">
        <title>A genome reference for cultivated species of the human gut microbiota.</title>
        <authorList>
            <person name="Zou Y."/>
            <person name="Xue W."/>
            <person name="Luo G."/>
        </authorList>
    </citation>
    <scope>NUCLEOTIDE SEQUENCE [LARGE SCALE GENOMIC DNA]</scope>
    <source>
        <strain evidence="8 9">AF15-20</strain>
    </source>
</reference>
<feature type="transmembrane region" description="Helical" evidence="6">
    <location>
        <begin position="649"/>
        <end position="671"/>
    </location>
</feature>
<evidence type="ECO:0000256" key="2">
    <source>
        <dbReference type="ARBA" id="ARBA00022475"/>
    </source>
</evidence>
<organism evidence="8 9">
    <name type="scientific">Holdemanella biformis</name>
    <dbReference type="NCBI Taxonomy" id="1735"/>
    <lineage>
        <taxon>Bacteria</taxon>
        <taxon>Bacillati</taxon>
        <taxon>Bacillota</taxon>
        <taxon>Erysipelotrichia</taxon>
        <taxon>Erysipelotrichales</taxon>
        <taxon>Erysipelotrichaceae</taxon>
        <taxon>Holdemanella</taxon>
    </lineage>
</organism>
<dbReference type="Pfam" id="PF03176">
    <property type="entry name" value="MMPL"/>
    <property type="match status" value="2"/>
</dbReference>